<reference evidence="2 3" key="1">
    <citation type="submission" date="2019-11" db="EMBL/GenBank/DDBJ databases">
        <title>Genome-resolved metagenomics to study the prevalence of co-infection and intraspecific heterogeneity among plant pathogen metapopulations.</title>
        <authorList>
            <person name="Newberry E."/>
            <person name="Bhandari R."/>
            <person name="Kemble J."/>
            <person name="Sikora E."/>
            <person name="Potnis N."/>
        </authorList>
    </citation>
    <scope>NUCLEOTIDE SEQUENCE [LARGE SCALE GENOMIC DNA]</scope>
    <source>
        <strain evidence="2">Xp_Tom_Tuscaloosa_18b</strain>
    </source>
</reference>
<dbReference type="InterPro" id="IPR014729">
    <property type="entry name" value="Rossmann-like_a/b/a_fold"/>
</dbReference>
<dbReference type="InterPro" id="IPR036155">
    <property type="entry name" value="Crypto/Photolyase_N_sf"/>
</dbReference>
<proteinExistence type="predicted"/>
<dbReference type="Pfam" id="PF00875">
    <property type="entry name" value="DNA_photolyase"/>
    <property type="match status" value="1"/>
</dbReference>
<dbReference type="GO" id="GO:0009416">
    <property type="term" value="P:response to light stimulus"/>
    <property type="evidence" value="ECO:0007669"/>
    <property type="project" value="TreeGrafter"/>
</dbReference>
<keyword evidence="2" id="KW-0456">Lyase</keyword>
<dbReference type="EMBL" id="JAAGYU010002556">
    <property type="protein sequence ID" value="NEL81409.1"/>
    <property type="molecule type" value="Genomic_DNA"/>
</dbReference>
<organism evidence="2 3">
    <name type="scientific">Xanthomonas perforans</name>
    <dbReference type="NCBI Taxonomy" id="442694"/>
    <lineage>
        <taxon>Bacteria</taxon>
        <taxon>Pseudomonadati</taxon>
        <taxon>Pseudomonadota</taxon>
        <taxon>Gammaproteobacteria</taxon>
        <taxon>Lysobacterales</taxon>
        <taxon>Lysobacteraceae</taxon>
        <taxon>Xanthomonas</taxon>
    </lineage>
</organism>
<accession>A0A7X5SD40</accession>
<evidence type="ECO:0000313" key="2">
    <source>
        <dbReference type="EMBL" id="NEL81409.1"/>
    </source>
</evidence>
<dbReference type="GO" id="GO:0003677">
    <property type="term" value="F:DNA binding"/>
    <property type="evidence" value="ECO:0007669"/>
    <property type="project" value="TreeGrafter"/>
</dbReference>
<feature type="domain" description="Photolyase/cryptochrome alpha/beta" evidence="1">
    <location>
        <begin position="1"/>
        <end position="67"/>
    </location>
</feature>
<dbReference type="PROSITE" id="PS51645">
    <property type="entry name" value="PHR_CRY_ALPHA_BETA"/>
    <property type="match status" value="1"/>
</dbReference>
<dbReference type="InterPro" id="IPR006050">
    <property type="entry name" value="DNA_photolyase_N"/>
</dbReference>
<dbReference type="GO" id="GO:0071949">
    <property type="term" value="F:FAD binding"/>
    <property type="evidence" value="ECO:0007669"/>
    <property type="project" value="TreeGrafter"/>
</dbReference>
<dbReference type="Gene3D" id="3.40.50.620">
    <property type="entry name" value="HUPs"/>
    <property type="match status" value="1"/>
</dbReference>
<dbReference type="Gene3D" id="1.25.40.80">
    <property type="match status" value="1"/>
</dbReference>
<name>A0A7X5SD40_XANPE</name>
<protein>
    <submittedName>
        <fullName evidence="2">Deoxyribodipyrimidine photo-lyase</fullName>
    </submittedName>
</protein>
<dbReference type="AlphaFoldDB" id="A0A7X5SD40"/>
<feature type="non-terminal residue" evidence="2">
    <location>
        <position position="1"/>
    </location>
</feature>
<gene>
    <name evidence="2" type="ORF">G3W61_34670</name>
</gene>
<dbReference type="GO" id="GO:0003904">
    <property type="term" value="F:deoxyribodipyrimidine photo-lyase activity"/>
    <property type="evidence" value="ECO:0007669"/>
    <property type="project" value="TreeGrafter"/>
</dbReference>
<evidence type="ECO:0000259" key="1">
    <source>
        <dbReference type="PROSITE" id="PS51645"/>
    </source>
</evidence>
<dbReference type="SUPFAM" id="SSF52425">
    <property type="entry name" value="Cryptochrome/photolyase, N-terminal domain"/>
    <property type="match status" value="1"/>
</dbReference>
<dbReference type="PANTHER" id="PTHR11455">
    <property type="entry name" value="CRYPTOCHROME"/>
    <property type="match status" value="1"/>
</dbReference>
<evidence type="ECO:0000313" key="3">
    <source>
        <dbReference type="Proteomes" id="UP000471082"/>
    </source>
</evidence>
<dbReference type="PANTHER" id="PTHR11455:SF9">
    <property type="entry name" value="CRYPTOCHROME CIRCADIAN CLOCK 5 ISOFORM X1"/>
    <property type="match status" value="1"/>
</dbReference>
<dbReference type="InterPro" id="IPR002081">
    <property type="entry name" value="Cryptochrome/DNA_photolyase_1"/>
</dbReference>
<comment type="caution">
    <text evidence="2">The sequence shown here is derived from an EMBL/GenBank/DDBJ whole genome shotgun (WGS) entry which is preliminary data.</text>
</comment>
<dbReference type="Proteomes" id="UP000471082">
    <property type="component" value="Unassembled WGS sequence"/>
</dbReference>
<feature type="non-terminal residue" evidence="2">
    <location>
        <position position="83"/>
    </location>
</feature>
<sequence length="83" mass="9279">LRALGSGLVMRAGDSAQVLDEVIAQTKAVAVYWNRKYEPATQPRDAQIKRSLRERGIEVQSCNSALMFEPWQLTTQQGGPYKV</sequence>